<feature type="domain" description="DUF6443" evidence="2">
    <location>
        <begin position="99"/>
        <end position="231"/>
    </location>
</feature>
<name>A0A7L5EBD4_9SPHI</name>
<dbReference type="Pfam" id="PF20041">
    <property type="entry name" value="DUF6443"/>
    <property type="match status" value="1"/>
</dbReference>
<accession>A0A7L5EBD4</accession>
<dbReference type="SUPFAM" id="SSF55486">
    <property type="entry name" value="Metalloproteases ('zincins'), catalytic domain"/>
    <property type="match status" value="1"/>
</dbReference>
<feature type="signal peptide" evidence="1">
    <location>
        <begin position="1"/>
        <end position="28"/>
    </location>
</feature>
<dbReference type="InterPro" id="IPR045619">
    <property type="entry name" value="DUF6443"/>
</dbReference>
<dbReference type="InterPro" id="IPR022385">
    <property type="entry name" value="Rhs_assc_core"/>
</dbReference>
<dbReference type="PANTHER" id="PTHR32305">
    <property type="match status" value="1"/>
</dbReference>
<reference evidence="3 4" key="1">
    <citation type="submission" date="2020-04" db="EMBL/GenBank/DDBJ databases">
        <title>Genome sequencing of novel species.</title>
        <authorList>
            <person name="Heo J."/>
            <person name="Kim S.-J."/>
            <person name="Kim J.-S."/>
            <person name="Hong S.-B."/>
            <person name="Kwon S.-W."/>
        </authorList>
    </citation>
    <scope>NUCLEOTIDE SEQUENCE [LARGE SCALE GENOMIC DNA]</scope>
    <source>
        <strain evidence="3 4">F39-2</strain>
    </source>
</reference>
<dbReference type="RefSeq" id="WP_169610115.1">
    <property type="nucleotide sequence ID" value="NZ_CP051682.1"/>
</dbReference>
<dbReference type="KEGG" id="mrob:HH214_18415"/>
<evidence type="ECO:0000259" key="2">
    <source>
        <dbReference type="Pfam" id="PF20041"/>
    </source>
</evidence>
<keyword evidence="1" id="KW-0732">Signal</keyword>
<dbReference type="NCBIfam" id="TIGR03696">
    <property type="entry name" value="Rhs_assc_core"/>
    <property type="match status" value="1"/>
</dbReference>
<protein>
    <submittedName>
        <fullName evidence="3">RHS repeat-associated core domain-containing protein</fullName>
    </submittedName>
</protein>
<evidence type="ECO:0000313" key="3">
    <source>
        <dbReference type="EMBL" id="QJD97706.1"/>
    </source>
</evidence>
<proteinExistence type="predicted"/>
<gene>
    <name evidence="3" type="ORF">HH214_18415</name>
</gene>
<organism evidence="3 4">
    <name type="scientific">Mucilaginibacter robiniae</name>
    <dbReference type="NCBI Taxonomy" id="2728022"/>
    <lineage>
        <taxon>Bacteria</taxon>
        <taxon>Pseudomonadati</taxon>
        <taxon>Bacteroidota</taxon>
        <taxon>Sphingobacteriia</taxon>
        <taxon>Sphingobacteriales</taxon>
        <taxon>Sphingobacteriaceae</taxon>
        <taxon>Mucilaginibacter</taxon>
    </lineage>
</organism>
<dbReference type="EMBL" id="CP051682">
    <property type="protein sequence ID" value="QJD97706.1"/>
    <property type="molecule type" value="Genomic_DNA"/>
</dbReference>
<feature type="chain" id="PRO_5029915736" evidence="1">
    <location>
        <begin position="29"/>
        <end position="1190"/>
    </location>
</feature>
<keyword evidence="4" id="KW-1185">Reference proteome</keyword>
<evidence type="ECO:0000256" key="1">
    <source>
        <dbReference type="SAM" id="SignalP"/>
    </source>
</evidence>
<dbReference type="PANTHER" id="PTHR32305:SF15">
    <property type="entry name" value="PROTEIN RHSA-RELATED"/>
    <property type="match status" value="1"/>
</dbReference>
<dbReference type="InterPro" id="IPR050708">
    <property type="entry name" value="T6SS_VgrG/RHS"/>
</dbReference>
<dbReference type="AlphaFoldDB" id="A0A7L5EBD4"/>
<dbReference type="Proteomes" id="UP000503278">
    <property type="component" value="Chromosome"/>
</dbReference>
<sequence>MKPGTLSLTKVFGILMVNLLFFAANTYAQRDTTLNQPNQSGTFVAPHAIRLAPGFSTAAGQSFRAYIDPNINQCQPLNLQLSNNQNYIVTYTPLVAGVTNPAATNNSACNVMVDVQYFDGLGRPLQNIEVKGSPTFRDIVQPIAYDAYNRETTKYLSYTVNSSTSSNGSFQTNAIADQGSFYANPTNPTTWNAPGVPKINFPYMETGFEPSPLNRVLEQGSPGDNWQLTGKPGATNPGHTVKYEYATNDASSLTSGSGRWAKMYGVALDANGKPTLVDQGSYGANQLYVTITKDQNWVNADGKDGIVEEYKDKQGRIVLNRAYNNGGVAHSTYFVFDDIGNLSYVLPPAIEPDNGGITLSALSKLGYQYQYDGRNRVVEKKIPGKGREYTVFNKLDQAVAYQDSVLRLTNQWSFTKYDAFGKVVLTGVWNNGGTAISRINLQSQVDAISQNWESRDNNNASNYYYSSVSFPTNNIQKVLTVNYYDDYIVPNLPSIYDKHLSYSAMTKGLLTIALSNVLGTSDMLWSVHYYDDNGRLTKTFAQHYLGGSSNLNVANYDETSNTYNFTDVLIASTRNHHVSTGALTTIVDSLVYDHRGRQIQAWNRINNGPNTLTSKQDYNEVGQVRIKHLNATNSGASFLQDIGYSYNERGWLTKDSSSLFVMQLKYNDGTNPQFNGNIANQYWGTGNLLSKNYAYNYDKLNRLTAGISNENFTEQNITYDKGGNLLTLSRTDPRIPATVNLVYHYDGNQLKTVDNLVNNPYEYDGNGNATYDSRNDVHVSYNFLNLPQNFTGSKTLAYTYDADGNKLRRVSSNSSVGATDYVNGIQYKNGAIEYIRTTDGLARRNQSNGDYSYEYSLSDHLSNSRVSFDNNNGTARMIQQDDYYPYGLNYNRYAFGNKTPYLYNKKELQEELGQYDYGSRFYDPVIGRFLVIDKYAEKFQGVSTYQYAALDPIKNIDVNGDSVKTAESTPIVKGKHIYITRTTTITGKVYDATGQGKADALAGALNDKLNNSTGSETVKNKNGTVTHYTYKIDSKFTAAHSVEDVKRGDNVVAVVSKVTGKSANGVTDAAGVTNKAYGLVAFVQDSPMAALLDYAYHEVGHELGFIDHFDGDKTDPMDYNGGTNHGNNFTNWEMIGIYDNNKNPKIDRGYNRAIITNRQNEGVTNDVSTNERPYTGDRRHGMLIIKPIKN</sequence>
<evidence type="ECO:0000313" key="4">
    <source>
        <dbReference type="Proteomes" id="UP000503278"/>
    </source>
</evidence>
<dbReference type="Gene3D" id="2.180.10.10">
    <property type="entry name" value="RHS repeat-associated core"/>
    <property type="match status" value="1"/>
</dbReference>